<accession>A0A8S3C128</accession>
<dbReference type="PROSITE" id="PS50994">
    <property type="entry name" value="INTEGRASE"/>
    <property type="match status" value="1"/>
</dbReference>
<dbReference type="PANTHER" id="PTHR37984:SF5">
    <property type="entry name" value="PROTEIN NYNRIN-LIKE"/>
    <property type="match status" value="1"/>
</dbReference>
<dbReference type="GO" id="GO:0015074">
    <property type="term" value="P:DNA integration"/>
    <property type="evidence" value="ECO:0007669"/>
    <property type="project" value="InterPro"/>
</dbReference>
<protein>
    <recommendedName>
        <fullName evidence="1">Integrase catalytic domain-containing protein</fullName>
    </recommendedName>
</protein>
<dbReference type="Proteomes" id="UP000681720">
    <property type="component" value="Unassembled WGS sequence"/>
</dbReference>
<dbReference type="Gene3D" id="3.30.420.10">
    <property type="entry name" value="Ribonuclease H-like superfamily/Ribonuclease H"/>
    <property type="match status" value="1"/>
</dbReference>
<gene>
    <name evidence="2" type="ORF">GIL414_LOCUS49372</name>
</gene>
<dbReference type="InterPro" id="IPR036397">
    <property type="entry name" value="RNaseH_sf"/>
</dbReference>
<comment type="caution">
    <text evidence="2">The sequence shown here is derived from an EMBL/GenBank/DDBJ whole genome shotgun (WGS) entry which is preliminary data.</text>
</comment>
<dbReference type="GO" id="GO:0003676">
    <property type="term" value="F:nucleic acid binding"/>
    <property type="evidence" value="ECO:0007669"/>
    <property type="project" value="InterPro"/>
</dbReference>
<reference evidence="2" key="1">
    <citation type="submission" date="2021-02" db="EMBL/GenBank/DDBJ databases">
        <authorList>
            <person name="Nowell W R."/>
        </authorList>
    </citation>
    <scope>NUCLEOTIDE SEQUENCE</scope>
</reference>
<sequence>MHVSLYYLNYFYFRANIILNLKLDWPDLIIINGRPRHPQSQGLVERGNAFVQKILGKWLETNNSLDWPSGLGPVMLAINNCISQSTKKTPYELVFGQRVRNDHDFWIQIYEQSTNKSIINEEDLPSSINSYLNSDNDEFLFSISINSNHGSHKRVRDEAEKNCIRTAERQMKNYQRALKKQKVFQVNDIVGLKIADVDRSNTASSILPCKIFKIIIKKDSLTTLYKMATVNGIITDAFSSSDFIDLSETL</sequence>
<dbReference type="AlphaFoldDB" id="A0A8S3C128"/>
<evidence type="ECO:0000259" key="1">
    <source>
        <dbReference type="PROSITE" id="PS50994"/>
    </source>
</evidence>
<dbReference type="InterPro" id="IPR001584">
    <property type="entry name" value="Integrase_cat-core"/>
</dbReference>
<evidence type="ECO:0000313" key="3">
    <source>
        <dbReference type="Proteomes" id="UP000681720"/>
    </source>
</evidence>
<organism evidence="2 3">
    <name type="scientific">Rotaria magnacalcarata</name>
    <dbReference type="NCBI Taxonomy" id="392030"/>
    <lineage>
        <taxon>Eukaryota</taxon>
        <taxon>Metazoa</taxon>
        <taxon>Spiralia</taxon>
        <taxon>Gnathifera</taxon>
        <taxon>Rotifera</taxon>
        <taxon>Eurotatoria</taxon>
        <taxon>Bdelloidea</taxon>
        <taxon>Philodinida</taxon>
        <taxon>Philodinidae</taxon>
        <taxon>Rotaria</taxon>
    </lineage>
</organism>
<dbReference type="SUPFAM" id="SSF53098">
    <property type="entry name" value="Ribonuclease H-like"/>
    <property type="match status" value="1"/>
</dbReference>
<evidence type="ECO:0000313" key="2">
    <source>
        <dbReference type="EMBL" id="CAF4850462.1"/>
    </source>
</evidence>
<dbReference type="PANTHER" id="PTHR37984">
    <property type="entry name" value="PROTEIN CBG26694"/>
    <property type="match status" value="1"/>
</dbReference>
<dbReference type="InterPro" id="IPR012337">
    <property type="entry name" value="RNaseH-like_sf"/>
</dbReference>
<dbReference type="InterPro" id="IPR050951">
    <property type="entry name" value="Retrovirus_Pol_polyprotein"/>
</dbReference>
<feature type="non-terminal residue" evidence="2">
    <location>
        <position position="1"/>
    </location>
</feature>
<name>A0A8S3C128_9BILA</name>
<feature type="domain" description="Integrase catalytic" evidence="1">
    <location>
        <begin position="1"/>
        <end position="98"/>
    </location>
</feature>
<dbReference type="EMBL" id="CAJOBJ010162240">
    <property type="protein sequence ID" value="CAF4850462.1"/>
    <property type="molecule type" value="Genomic_DNA"/>
</dbReference>
<proteinExistence type="predicted"/>